<dbReference type="InterPro" id="IPR036597">
    <property type="entry name" value="Fido-like_dom_sf"/>
</dbReference>
<dbReference type="InterPro" id="IPR011204">
    <property type="entry name" value="Virulence_RhuM-like"/>
</dbReference>
<dbReference type="InterPro" id="IPR003812">
    <property type="entry name" value="Fido"/>
</dbReference>
<proteinExistence type="predicted"/>
<dbReference type="Pfam" id="PF13310">
    <property type="entry name" value="Virulence_RhuM"/>
    <property type="match status" value="1"/>
</dbReference>
<evidence type="ECO:0000259" key="1">
    <source>
        <dbReference type="PROSITE" id="PS51459"/>
    </source>
</evidence>
<gene>
    <name evidence="2" type="ORF">ET524_09245</name>
</gene>
<protein>
    <submittedName>
        <fullName evidence="2">Fic/DOC family protein</fullName>
    </submittedName>
</protein>
<dbReference type="InterPro" id="IPR053737">
    <property type="entry name" value="Type_II_TA_Toxin"/>
</dbReference>
<dbReference type="Gene3D" id="1.20.120.1870">
    <property type="entry name" value="Fic/DOC protein, Fido domain"/>
    <property type="match status" value="1"/>
</dbReference>
<dbReference type="SUPFAM" id="SSF140931">
    <property type="entry name" value="Fic-like"/>
    <property type="match status" value="1"/>
</dbReference>
<dbReference type="EMBL" id="SDPW01000001">
    <property type="protein sequence ID" value="RXZ55169.1"/>
    <property type="molecule type" value="Genomic_DNA"/>
</dbReference>
<keyword evidence="3" id="KW-1185">Reference proteome</keyword>
<reference evidence="2 3" key="1">
    <citation type="submission" date="2019-01" db="EMBL/GenBank/DDBJ databases">
        <title>Senegalimassilia sp. nov. KGMB04484 isolated human feces.</title>
        <authorList>
            <person name="Han K.-I."/>
            <person name="Kim J.-S."/>
            <person name="Lee K.C."/>
            <person name="Suh M.K."/>
            <person name="Eom M.K."/>
            <person name="Lee J.H."/>
            <person name="Park S.-H."/>
            <person name="Kang S.W."/>
            <person name="Park J.-E."/>
            <person name="Oh B.S."/>
            <person name="Yu S.Y."/>
            <person name="Choi S.-H."/>
            <person name="Lee D.H."/>
            <person name="Yoon H."/>
            <person name="Kim B.-Y."/>
            <person name="Lee J.H."/>
            <person name="Lee J.-S."/>
        </authorList>
    </citation>
    <scope>NUCLEOTIDE SEQUENCE [LARGE SCALE GENOMIC DNA]</scope>
    <source>
        <strain evidence="2 3">KGMB04484</strain>
    </source>
</reference>
<dbReference type="OrthoDB" id="9802752at2"/>
<name>A0A4Q2K165_9ACTN</name>
<dbReference type="PANTHER" id="PTHR35810">
    <property type="entry name" value="CYTOPLASMIC PROTEIN-RELATED"/>
    <property type="match status" value="1"/>
</dbReference>
<organism evidence="2 3">
    <name type="scientific">Senegalimassilia faecalis</name>
    <dbReference type="NCBI Taxonomy" id="2509433"/>
    <lineage>
        <taxon>Bacteria</taxon>
        <taxon>Bacillati</taxon>
        <taxon>Actinomycetota</taxon>
        <taxon>Coriobacteriia</taxon>
        <taxon>Coriobacteriales</taxon>
        <taxon>Coriobacteriaceae</taxon>
        <taxon>Senegalimassilia</taxon>
    </lineage>
</organism>
<dbReference type="Pfam" id="PF02661">
    <property type="entry name" value="Fic"/>
    <property type="match status" value="1"/>
</dbReference>
<dbReference type="PANTHER" id="PTHR35810:SF1">
    <property type="entry name" value="CYTOPLASMIC PROTEIN"/>
    <property type="match status" value="1"/>
</dbReference>
<dbReference type="Proteomes" id="UP000293345">
    <property type="component" value="Unassembled WGS sequence"/>
</dbReference>
<comment type="caution">
    <text evidence="2">The sequence shown here is derived from an EMBL/GenBank/DDBJ whole genome shotgun (WGS) entry which is preliminary data.</text>
</comment>
<dbReference type="AlphaFoldDB" id="A0A4Q2K165"/>
<accession>A0A4Q2K165</accession>
<feature type="domain" description="Fido" evidence="1">
    <location>
        <begin position="148"/>
        <end position="297"/>
    </location>
</feature>
<evidence type="ECO:0000313" key="2">
    <source>
        <dbReference type="EMBL" id="RXZ55169.1"/>
    </source>
</evidence>
<dbReference type="PROSITE" id="PS51459">
    <property type="entry name" value="FIDO"/>
    <property type="match status" value="1"/>
</dbReference>
<sequence length="305" mass="34622">MVFESADEEIRLDVEFDGDTVWLTQHQMASLFEKDRSVISRHVSNIFKDGELDKESNVHYLHIAQSDKPVAFYDLDVAISVGYRVKSKRGVEFRRWATEVLRQYVITGYAENKKRLAQLGQIVQVMERIPESLESTDILAVVKAYTNALTLLDDYDHQRILKPKGRKTIYILNYEECRKLIDSMSFSAESDLFGSEKDESFKSSIAAIYQSFDGRELYPSLEEKASNLLYFIVKNHSFHDGNKRIAAALFLYFLHVNGALFANGTKCISDGALVALTIMIAESQPKEKEAMVALAMSFLSTKGGR</sequence>
<evidence type="ECO:0000313" key="3">
    <source>
        <dbReference type="Proteomes" id="UP000293345"/>
    </source>
</evidence>